<dbReference type="EMBL" id="JACJIJ010000002">
    <property type="protein sequence ID" value="MBA9057010.1"/>
    <property type="molecule type" value="Genomic_DNA"/>
</dbReference>
<feature type="transmembrane region" description="Helical" evidence="1">
    <location>
        <begin position="29"/>
        <end position="53"/>
    </location>
</feature>
<keyword evidence="3" id="KW-1185">Reference proteome</keyword>
<proteinExistence type="predicted"/>
<dbReference type="AlphaFoldDB" id="A0A7W3NUI6"/>
<comment type="caution">
    <text evidence="2">The sequence shown here is derived from an EMBL/GenBank/DDBJ whole genome shotgun (WGS) entry which is preliminary data.</text>
</comment>
<keyword evidence="1" id="KW-0812">Transmembrane</keyword>
<reference evidence="2 3" key="1">
    <citation type="submission" date="2020-08" db="EMBL/GenBank/DDBJ databases">
        <title>Sequencing the genomes of 1000 actinobacteria strains.</title>
        <authorList>
            <person name="Klenk H.-P."/>
        </authorList>
    </citation>
    <scope>NUCLEOTIDE SEQUENCE [LARGE SCALE GENOMIC DNA]</scope>
    <source>
        <strain evidence="2 3">DSM 41827</strain>
    </source>
</reference>
<keyword evidence="1" id="KW-0472">Membrane</keyword>
<evidence type="ECO:0000256" key="1">
    <source>
        <dbReference type="SAM" id="Phobius"/>
    </source>
</evidence>
<keyword evidence="1" id="KW-1133">Transmembrane helix</keyword>
<protein>
    <submittedName>
        <fullName evidence="2">Cytochrome c-type biogenesis protein CcmH/NrfG</fullName>
    </submittedName>
</protein>
<name>A0A7W3NUI6_STRMR</name>
<accession>A0A7W3NUI6</accession>
<gene>
    <name evidence="2" type="ORF">HDA42_006188</name>
</gene>
<evidence type="ECO:0000313" key="3">
    <source>
        <dbReference type="Proteomes" id="UP000577386"/>
    </source>
</evidence>
<dbReference type="Proteomes" id="UP000577386">
    <property type="component" value="Unassembled WGS sequence"/>
</dbReference>
<evidence type="ECO:0000313" key="2">
    <source>
        <dbReference type="EMBL" id="MBA9057010.1"/>
    </source>
</evidence>
<organism evidence="2 3">
    <name type="scientific">Streptomyces murinus</name>
    <dbReference type="NCBI Taxonomy" id="33900"/>
    <lineage>
        <taxon>Bacteria</taxon>
        <taxon>Bacillati</taxon>
        <taxon>Actinomycetota</taxon>
        <taxon>Actinomycetes</taxon>
        <taxon>Kitasatosporales</taxon>
        <taxon>Streptomycetaceae</taxon>
        <taxon>Streptomyces</taxon>
    </lineage>
</organism>
<sequence length="69" mass="7577">MYPRWSSRRRTARLTALDKPERFYSRERLTFTVFAAVALAALCTVGLAMTGAFTAGDSPGATSYKDTVP</sequence>